<keyword evidence="2" id="KW-1185">Reference proteome</keyword>
<comment type="caution">
    <text evidence="1">The sequence shown here is derived from an EMBL/GenBank/DDBJ whole genome shotgun (WGS) entry which is preliminary data.</text>
</comment>
<evidence type="ECO:0000313" key="1">
    <source>
        <dbReference type="EMBL" id="MED6227651.1"/>
    </source>
</evidence>
<proteinExistence type="predicted"/>
<dbReference type="Proteomes" id="UP001341840">
    <property type="component" value="Unassembled WGS sequence"/>
</dbReference>
<name>A0ABU7A0Z7_9FABA</name>
<reference evidence="1 2" key="1">
    <citation type="journal article" date="2023" name="Plants (Basel)">
        <title>Bridging the Gap: Combining Genomics and Transcriptomics Approaches to Understand Stylosanthes scabra, an Orphan Legume from the Brazilian Caatinga.</title>
        <authorList>
            <person name="Ferreira-Neto J.R.C."/>
            <person name="da Silva M.D."/>
            <person name="Binneck E."/>
            <person name="de Melo N.F."/>
            <person name="da Silva R.H."/>
            <person name="de Melo A.L.T.M."/>
            <person name="Pandolfi V."/>
            <person name="Bustamante F.O."/>
            <person name="Brasileiro-Vidal A.C."/>
            <person name="Benko-Iseppon A.M."/>
        </authorList>
    </citation>
    <scope>NUCLEOTIDE SEQUENCE [LARGE SCALE GENOMIC DNA]</scope>
    <source>
        <tissue evidence="1">Leaves</tissue>
    </source>
</reference>
<protein>
    <submittedName>
        <fullName evidence="1">Uncharacterized protein</fullName>
    </submittedName>
</protein>
<dbReference type="EMBL" id="JASCZI010285741">
    <property type="protein sequence ID" value="MED6227651.1"/>
    <property type="molecule type" value="Genomic_DNA"/>
</dbReference>
<accession>A0ABU7A0Z7</accession>
<gene>
    <name evidence="1" type="ORF">PIB30_115814</name>
</gene>
<sequence length="67" mass="7404">VISHEMIHTQTPTIKGGRITPISVGEAIKAVTITRISRLFRGNSSINHSLLLHSSPSHLRPLMLKRP</sequence>
<organism evidence="1 2">
    <name type="scientific">Stylosanthes scabra</name>
    <dbReference type="NCBI Taxonomy" id="79078"/>
    <lineage>
        <taxon>Eukaryota</taxon>
        <taxon>Viridiplantae</taxon>
        <taxon>Streptophyta</taxon>
        <taxon>Embryophyta</taxon>
        <taxon>Tracheophyta</taxon>
        <taxon>Spermatophyta</taxon>
        <taxon>Magnoliopsida</taxon>
        <taxon>eudicotyledons</taxon>
        <taxon>Gunneridae</taxon>
        <taxon>Pentapetalae</taxon>
        <taxon>rosids</taxon>
        <taxon>fabids</taxon>
        <taxon>Fabales</taxon>
        <taxon>Fabaceae</taxon>
        <taxon>Papilionoideae</taxon>
        <taxon>50 kb inversion clade</taxon>
        <taxon>dalbergioids sensu lato</taxon>
        <taxon>Dalbergieae</taxon>
        <taxon>Pterocarpus clade</taxon>
        <taxon>Stylosanthes</taxon>
    </lineage>
</organism>
<evidence type="ECO:0000313" key="2">
    <source>
        <dbReference type="Proteomes" id="UP001341840"/>
    </source>
</evidence>
<feature type="non-terminal residue" evidence="1">
    <location>
        <position position="1"/>
    </location>
</feature>